<sequence length="306" mass="34539">MQDLNDLYFYVQVVEYSGFSAAGRALGMPKSRLSRRIAQLEERLNARLINRSSRRFSVTELGQEYYRHCKAMLTEAAAAQELIDRAHAEPRGLVRLSCPTALLQFRVAPMLSEFMRLYPQIELQIEASNRRVDVVHEGLDIALRVRFPPLEDSDLAMKVLAQSPQQLVAAPGLLAETGILESPEHLQRLPSLDWERPYKEHLWCLEHVSGHDCQIAHRPRLVSDDMGMLRQAALDGVGIVQLPLLVAGHDLQDGRLQAVLPDWRPRGGIIHAVFPSRRGLLPSVRTLLDFLGERFGDNDFIPACTQ</sequence>
<evidence type="ECO:0000256" key="1">
    <source>
        <dbReference type="ARBA" id="ARBA00009437"/>
    </source>
</evidence>
<dbReference type="InterPro" id="IPR058163">
    <property type="entry name" value="LysR-type_TF_proteobact-type"/>
</dbReference>
<dbReference type="GO" id="GO:0043565">
    <property type="term" value="F:sequence-specific DNA binding"/>
    <property type="evidence" value="ECO:0007669"/>
    <property type="project" value="TreeGrafter"/>
</dbReference>
<dbReference type="PANTHER" id="PTHR30537">
    <property type="entry name" value="HTH-TYPE TRANSCRIPTIONAL REGULATOR"/>
    <property type="match status" value="1"/>
</dbReference>
<dbReference type="FunFam" id="1.10.10.10:FF:000001">
    <property type="entry name" value="LysR family transcriptional regulator"/>
    <property type="match status" value="1"/>
</dbReference>
<dbReference type="Gene3D" id="1.10.10.10">
    <property type="entry name" value="Winged helix-like DNA-binding domain superfamily/Winged helix DNA-binding domain"/>
    <property type="match status" value="1"/>
</dbReference>
<evidence type="ECO:0000256" key="4">
    <source>
        <dbReference type="ARBA" id="ARBA00023163"/>
    </source>
</evidence>
<dbReference type="Gene3D" id="3.40.190.290">
    <property type="match status" value="1"/>
</dbReference>
<keyword evidence="3" id="KW-0238">DNA-binding</keyword>
<feature type="domain" description="HTH lysR-type" evidence="5">
    <location>
        <begin position="1"/>
        <end position="59"/>
    </location>
</feature>
<gene>
    <name evidence="6" type="ORF">C2846_12980</name>
</gene>
<dbReference type="RefSeq" id="WP_119701621.1">
    <property type="nucleotide sequence ID" value="NZ_QJSA01000011.1"/>
</dbReference>
<proteinExistence type="inferred from homology"/>
<keyword evidence="2" id="KW-0805">Transcription regulation</keyword>
<dbReference type="Pfam" id="PF03466">
    <property type="entry name" value="LysR_substrate"/>
    <property type="match status" value="1"/>
</dbReference>
<keyword evidence="7" id="KW-1185">Reference proteome</keyword>
<dbReference type="GO" id="GO:0003700">
    <property type="term" value="F:DNA-binding transcription factor activity"/>
    <property type="evidence" value="ECO:0007669"/>
    <property type="project" value="InterPro"/>
</dbReference>
<protein>
    <submittedName>
        <fullName evidence="6">LysR family transcriptional regulator</fullName>
    </submittedName>
</protein>
<dbReference type="InterPro" id="IPR000847">
    <property type="entry name" value="LysR_HTH_N"/>
</dbReference>
<comment type="similarity">
    <text evidence="1">Belongs to the LysR transcriptional regulatory family.</text>
</comment>
<dbReference type="PROSITE" id="PS50931">
    <property type="entry name" value="HTH_LYSR"/>
    <property type="match status" value="1"/>
</dbReference>
<dbReference type="InterPro" id="IPR036388">
    <property type="entry name" value="WH-like_DNA-bd_sf"/>
</dbReference>
<dbReference type="InterPro" id="IPR005119">
    <property type="entry name" value="LysR_subst-bd"/>
</dbReference>
<dbReference type="GO" id="GO:0006351">
    <property type="term" value="P:DNA-templated transcription"/>
    <property type="evidence" value="ECO:0007669"/>
    <property type="project" value="TreeGrafter"/>
</dbReference>
<keyword evidence="4" id="KW-0804">Transcription</keyword>
<dbReference type="Pfam" id="PF00126">
    <property type="entry name" value="HTH_1"/>
    <property type="match status" value="1"/>
</dbReference>
<comment type="caution">
    <text evidence="6">The sequence shown here is derived from an EMBL/GenBank/DDBJ whole genome shotgun (WGS) entry which is preliminary data.</text>
</comment>
<evidence type="ECO:0000313" key="6">
    <source>
        <dbReference type="EMBL" id="RHW20548.1"/>
    </source>
</evidence>
<evidence type="ECO:0000256" key="2">
    <source>
        <dbReference type="ARBA" id="ARBA00023015"/>
    </source>
</evidence>
<dbReference type="EMBL" id="QJSA01000011">
    <property type="protein sequence ID" value="RHW20548.1"/>
    <property type="molecule type" value="Genomic_DNA"/>
</dbReference>
<dbReference type="SUPFAM" id="SSF46785">
    <property type="entry name" value="Winged helix' DNA-binding domain"/>
    <property type="match status" value="1"/>
</dbReference>
<organism evidence="6 7">
    <name type="scientific">Pseudomonas jilinensis</name>
    <dbReference type="NCBI Taxonomy" id="2078689"/>
    <lineage>
        <taxon>Bacteria</taxon>
        <taxon>Pseudomonadati</taxon>
        <taxon>Pseudomonadota</taxon>
        <taxon>Gammaproteobacteria</taxon>
        <taxon>Pseudomonadales</taxon>
        <taxon>Pseudomonadaceae</taxon>
        <taxon>Pseudomonas</taxon>
    </lineage>
</organism>
<dbReference type="OrthoDB" id="5671700at2"/>
<dbReference type="Proteomes" id="UP000265745">
    <property type="component" value="Unassembled WGS sequence"/>
</dbReference>
<dbReference type="CDD" id="cd08473">
    <property type="entry name" value="PBP2_CrgA_like_4"/>
    <property type="match status" value="1"/>
</dbReference>
<name>A0A396RVD1_9PSED</name>
<evidence type="ECO:0000313" key="7">
    <source>
        <dbReference type="Proteomes" id="UP000265745"/>
    </source>
</evidence>
<evidence type="ECO:0000259" key="5">
    <source>
        <dbReference type="PROSITE" id="PS50931"/>
    </source>
</evidence>
<reference evidence="6 7" key="1">
    <citation type="submission" date="2018-06" db="EMBL/GenBank/DDBJ databases">
        <title>Pseudomonas jilinensis sp. nov., isolated from the production water of Jilin Oilfield in China.</title>
        <authorList>
            <person name="Wang J."/>
        </authorList>
    </citation>
    <scope>NUCLEOTIDE SEQUENCE [LARGE SCALE GENOMIC DNA]</scope>
    <source>
        <strain evidence="6 7">JS15-10A1</strain>
    </source>
</reference>
<dbReference type="AlphaFoldDB" id="A0A396RVD1"/>
<evidence type="ECO:0000256" key="3">
    <source>
        <dbReference type="ARBA" id="ARBA00023125"/>
    </source>
</evidence>
<dbReference type="PANTHER" id="PTHR30537:SF31">
    <property type="entry name" value="TRANSCRIPTIONAL REGULATOR, LYSR FAMILY"/>
    <property type="match status" value="1"/>
</dbReference>
<dbReference type="InterPro" id="IPR036390">
    <property type="entry name" value="WH_DNA-bd_sf"/>
</dbReference>
<accession>A0A396RVD1</accession>
<dbReference type="SUPFAM" id="SSF53850">
    <property type="entry name" value="Periplasmic binding protein-like II"/>
    <property type="match status" value="1"/>
</dbReference>